<comment type="caution">
    <text evidence="1">The sequence shown here is derived from an EMBL/GenBank/DDBJ whole genome shotgun (WGS) entry which is preliminary data.</text>
</comment>
<evidence type="ECO:0008006" key="3">
    <source>
        <dbReference type="Google" id="ProtNLM"/>
    </source>
</evidence>
<keyword evidence="2" id="KW-1185">Reference proteome</keyword>
<proteinExistence type="predicted"/>
<dbReference type="EMBL" id="JALPQF010000036">
    <property type="protein sequence ID" value="MCK8482300.1"/>
    <property type="molecule type" value="Genomic_DNA"/>
</dbReference>
<evidence type="ECO:0000313" key="2">
    <source>
        <dbReference type="Proteomes" id="UP001203687"/>
    </source>
</evidence>
<gene>
    <name evidence="1" type="ORF">MUY34_16875</name>
</gene>
<accession>A0ABT0HD52</accession>
<evidence type="ECO:0000313" key="1">
    <source>
        <dbReference type="EMBL" id="MCK8482300.1"/>
    </source>
</evidence>
<dbReference type="PROSITE" id="PS51257">
    <property type="entry name" value="PROKAR_LIPOPROTEIN"/>
    <property type="match status" value="1"/>
</dbReference>
<dbReference type="RefSeq" id="WP_248414018.1">
    <property type="nucleotide sequence ID" value="NZ_JALPQF010000036.1"/>
</dbReference>
<protein>
    <recommendedName>
        <fullName evidence="3">DUF3997 domain-containing protein</fullName>
    </recommendedName>
</protein>
<organism evidence="1 2">
    <name type="scientific">Psychroserpens algicola</name>
    <dbReference type="NCBI Taxonomy" id="1719034"/>
    <lineage>
        <taxon>Bacteria</taxon>
        <taxon>Pseudomonadati</taxon>
        <taxon>Bacteroidota</taxon>
        <taxon>Flavobacteriia</taxon>
        <taxon>Flavobacteriales</taxon>
        <taxon>Flavobacteriaceae</taxon>
        <taxon>Psychroserpens</taxon>
    </lineage>
</organism>
<dbReference type="Proteomes" id="UP001203687">
    <property type="component" value="Unassembled WGS sequence"/>
</dbReference>
<reference evidence="1" key="1">
    <citation type="submission" date="2022-04" db="EMBL/GenBank/DDBJ databases">
        <authorList>
            <person name="Ren T."/>
        </authorList>
    </citation>
    <scope>NUCLEOTIDE SEQUENCE</scope>
    <source>
        <strain evidence="1">F63249</strain>
    </source>
</reference>
<sequence length="148" mass="17082">MRNQVKTKNNLNKSLLFLFFISLIFSCKTENSNSTEIKKGFHNVEAIGELISGSYTFCGIVPTEINYTYRTGKWKFITSDNIKIAEGEYDVLVKENDSSGGCGFKYFENKVDSEKWNFWNKDGEVIEPIKRLINIIESKQVKHSVYLE</sequence>
<name>A0ABT0HD52_9FLAO</name>